<evidence type="ECO:0000256" key="2">
    <source>
        <dbReference type="ARBA" id="ARBA00022722"/>
    </source>
</evidence>
<dbReference type="HAMAP" id="MF_00009">
    <property type="entry name" value="Endoribonucl_YbeY"/>
    <property type="match status" value="1"/>
</dbReference>
<comment type="caution">
    <text evidence="9">The sequence shown here is derived from an EMBL/GenBank/DDBJ whole genome shotgun (WGS) entry which is preliminary data.</text>
</comment>
<comment type="function">
    <text evidence="7">Single strand-specific metallo-endoribonuclease involved in late-stage 70S ribosome quality control and in maturation of the 3' terminus of the 16S rRNA.</text>
</comment>
<dbReference type="PROSITE" id="PS01306">
    <property type="entry name" value="UPF0054"/>
    <property type="match status" value="1"/>
</dbReference>
<evidence type="ECO:0000256" key="8">
    <source>
        <dbReference type="SAM" id="Coils"/>
    </source>
</evidence>
<evidence type="ECO:0000313" key="10">
    <source>
        <dbReference type="Proteomes" id="UP000177960"/>
    </source>
</evidence>
<dbReference type="EMBL" id="MHJG01000008">
    <property type="protein sequence ID" value="OGY64185.1"/>
    <property type="molecule type" value="Genomic_DNA"/>
</dbReference>
<evidence type="ECO:0000256" key="4">
    <source>
        <dbReference type="ARBA" id="ARBA00022759"/>
    </source>
</evidence>
<reference evidence="9 10" key="1">
    <citation type="journal article" date="2016" name="Nat. Commun.">
        <title>Thousands of microbial genomes shed light on interconnected biogeochemical processes in an aquifer system.</title>
        <authorList>
            <person name="Anantharaman K."/>
            <person name="Brown C.T."/>
            <person name="Hug L.A."/>
            <person name="Sharon I."/>
            <person name="Castelle C.J."/>
            <person name="Probst A.J."/>
            <person name="Thomas B.C."/>
            <person name="Singh A."/>
            <person name="Wilkins M.J."/>
            <person name="Karaoz U."/>
            <person name="Brodie E.L."/>
            <person name="Williams K.H."/>
            <person name="Hubbard S.S."/>
            <person name="Banfield J.F."/>
        </authorList>
    </citation>
    <scope>NUCLEOTIDE SEQUENCE [LARGE SCALE GENOMIC DNA]</scope>
</reference>
<dbReference type="STRING" id="1798404.A3B92_00035"/>
<evidence type="ECO:0000256" key="5">
    <source>
        <dbReference type="ARBA" id="ARBA00022801"/>
    </source>
</evidence>
<evidence type="ECO:0000256" key="3">
    <source>
        <dbReference type="ARBA" id="ARBA00022723"/>
    </source>
</evidence>
<sequence>MKLKITALDKAVKEYKQSASKLSRRLASLLRKNGLIEVYLIGDGRMKSLNQKFRGKNRATNVLSFTKPKNFPGDDKLGEVYLAPEYIKKNKEDLLLMLIHGVLHILGYGHQKKSDRIKMEKKEEELLLKLPHIHG</sequence>
<comment type="subcellular location">
    <subcellularLocation>
        <location evidence="7">Cytoplasm</location>
    </subcellularLocation>
</comment>
<keyword evidence="4 7" id="KW-0255">Endonuclease</keyword>
<keyword evidence="7" id="KW-0698">rRNA processing</keyword>
<dbReference type="AlphaFoldDB" id="A0A1G1ZI75"/>
<organism evidence="9 10">
    <name type="scientific">Candidatus Harrisonbacteria bacterium RIFCSPHIGHO2_02_FULL_42_16</name>
    <dbReference type="NCBI Taxonomy" id="1798404"/>
    <lineage>
        <taxon>Bacteria</taxon>
        <taxon>Candidatus Harrisoniibacteriota</taxon>
    </lineage>
</organism>
<dbReference type="GO" id="GO:0006364">
    <property type="term" value="P:rRNA processing"/>
    <property type="evidence" value="ECO:0007669"/>
    <property type="project" value="UniProtKB-UniRule"/>
</dbReference>
<keyword evidence="8" id="KW-0175">Coiled coil</keyword>
<comment type="similarity">
    <text evidence="1 7">Belongs to the endoribonuclease YbeY family.</text>
</comment>
<name>A0A1G1ZI75_9BACT</name>
<keyword evidence="5 7" id="KW-0378">Hydrolase</keyword>
<dbReference type="PANTHER" id="PTHR46986:SF1">
    <property type="entry name" value="ENDORIBONUCLEASE YBEY, CHLOROPLASTIC"/>
    <property type="match status" value="1"/>
</dbReference>
<dbReference type="GO" id="GO:0008270">
    <property type="term" value="F:zinc ion binding"/>
    <property type="evidence" value="ECO:0007669"/>
    <property type="project" value="UniProtKB-UniRule"/>
</dbReference>
<evidence type="ECO:0000313" key="9">
    <source>
        <dbReference type="EMBL" id="OGY64185.1"/>
    </source>
</evidence>
<keyword evidence="6 7" id="KW-0862">Zinc</keyword>
<dbReference type="Pfam" id="PF02130">
    <property type="entry name" value="YbeY"/>
    <property type="match status" value="1"/>
</dbReference>
<dbReference type="Gene3D" id="3.40.390.30">
    <property type="entry name" value="Metalloproteases ('zincins'), catalytic domain"/>
    <property type="match status" value="1"/>
</dbReference>
<protein>
    <recommendedName>
        <fullName evidence="7">Endoribonuclease YbeY</fullName>
        <ecNumber evidence="7">3.1.-.-</ecNumber>
    </recommendedName>
</protein>
<keyword evidence="7" id="KW-0690">Ribosome biogenesis</keyword>
<dbReference type="SUPFAM" id="SSF55486">
    <property type="entry name" value="Metalloproteases ('zincins'), catalytic domain"/>
    <property type="match status" value="1"/>
</dbReference>
<keyword evidence="2 7" id="KW-0540">Nuclease</keyword>
<gene>
    <name evidence="7" type="primary">ybeY</name>
    <name evidence="9" type="ORF">A3B92_00035</name>
</gene>
<feature type="binding site" evidence="7">
    <location>
        <position position="100"/>
    </location>
    <ligand>
        <name>Zn(2+)</name>
        <dbReference type="ChEBI" id="CHEBI:29105"/>
        <note>catalytic</note>
    </ligand>
</feature>
<dbReference type="PANTHER" id="PTHR46986">
    <property type="entry name" value="ENDORIBONUCLEASE YBEY, CHLOROPLASTIC"/>
    <property type="match status" value="1"/>
</dbReference>
<dbReference type="GO" id="GO:0004521">
    <property type="term" value="F:RNA endonuclease activity"/>
    <property type="evidence" value="ECO:0007669"/>
    <property type="project" value="UniProtKB-UniRule"/>
</dbReference>
<feature type="binding site" evidence="7">
    <location>
        <position position="104"/>
    </location>
    <ligand>
        <name>Zn(2+)</name>
        <dbReference type="ChEBI" id="CHEBI:29105"/>
        <note>catalytic</note>
    </ligand>
</feature>
<feature type="binding site" evidence="7">
    <location>
        <position position="110"/>
    </location>
    <ligand>
        <name>Zn(2+)</name>
        <dbReference type="ChEBI" id="CHEBI:29105"/>
        <note>catalytic</note>
    </ligand>
</feature>
<dbReference type="Proteomes" id="UP000177960">
    <property type="component" value="Unassembled WGS sequence"/>
</dbReference>
<dbReference type="GO" id="GO:0005737">
    <property type="term" value="C:cytoplasm"/>
    <property type="evidence" value="ECO:0007669"/>
    <property type="project" value="UniProtKB-SubCell"/>
</dbReference>
<accession>A0A1G1ZI75</accession>
<dbReference type="InterPro" id="IPR020549">
    <property type="entry name" value="YbeY_CS"/>
</dbReference>
<dbReference type="InterPro" id="IPR002036">
    <property type="entry name" value="YbeY"/>
</dbReference>
<proteinExistence type="inferred from homology"/>
<dbReference type="InterPro" id="IPR023091">
    <property type="entry name" value="MetalPrtase_cat_dom_sf_prd"/>
</dbReference>
<dbReference type="NCBIfam" id="TIGR00043">
    <property type="entry name" value="rRNA maturation RNase YbeY"/>
    <property type="match status" value="1"/>
</dbReference>
<dbReference type="GO" id="GO:0004222">
    <property type="term" value="F:metalloendopeptidase activity"/>
    <property type="evidence" value="ECO:0007669"/>
    <property type="project" value="InterPro"/>
</dbReference>
<evidence type="ECO:0000256" key="7">
    <source>
        <dbReference type="HAMAP-Rule" id="MF_00009"/>
    </source>
</evidence>
<feature type="coiled-coil region" evidence="8">
    <location>
        <begin position="5"/>
        <end position="32"/>
    </location>
</feature>
<comment type="cofactor">
    <cofactor evidence="7">
        <name>Zn(2+)</name>
        <dbReference type="ChEBI" id="CHEBI:29105"/>
    </cofactor>
    <text evidence="7">Binds 1 zinc ion.</text>
</comment>
<evidence type="ECO:0000256" key="6">
    <source>
        <dbReference type="ARBA" id="ARBA00022833"/>
    </source>
</evidence>
<evidence type="ECO:0000256" key="1">
    <source>
        <dbReference type="ARBA" id="ARBA00010875"/>
    </source>
</evidence>
<dbReference type="EC" id="3.1.-.-" evidence="7"/>
<keyword evidence="7" id="KW-0963">Cytoplasm</keyword>
<keyword evidence="3 7" id="KW-0479">Metal-binding</keyword>